<dbReference type="AlphaFoldDB" id="A0AAP0MT71"/>
<comment type="similarity">
    <text evidence="2">Belongs to the ESF2/ABP1 family.</text>
</comment>
<keyword evidence="7" id="KW-1185">Reference proteome</keyword>
<keyword evidence="3" id="KW-0677">Repeat</keyword>
<organism evidence="6 7">
    <name type="scientific">Citrus x changshan-huyou</name>
    <dbReference type="NCBI Taxonomy" id="2935761"/>
    <lineage>
        <taxon>Eukaryota</taxon>
        <taxon>Viridiplantae</taxon>
        <taxon>Streptophyta</taxon>
        <taxon>Embryophyta</taxon>
        <taxon>Tracheophyta</taxon>
        <taxon>Spermatophyta</taxon>
        <taxon>Magnoliopsida</taxon>
        <taxon>eudicotyledons</taxon>
        <taxon>Gunneridae</taxon>
        <taxon>Pentapetalae</taxon>
        <taxon>rosids</taxon>
        <taxon>malvids</taxon>
        <taxon>Sapindales</taxon>
        <taxon>Rutaceae</taxon>
        <taxon>Aurantioideae</taxon>
        <taxon>Citrus</taxon>
    </lineage>
</organism>
<dbReference type="EMBL" id="JBCGBO010000002">
    <property type="protein sequence ID" value="KAK9221525.1"/>
    <property type="molecule type" value="Genomic_DNA"/>
</dbReference>
<dbReference type="FunFam" id="1.25.40.10:FF:000434">
    <property type="entry name" value="Pentatricopeptide repeat-containing protein, mitochondrial"/>
    <property type="match status" value="1"/>
</dbReference>
<feature type="repeat" description="PPR" evidence="4">
    <location>
        <begin position="78"/>
        <end position="112"/>
    </location>
</feature>
<evidence type="ECO:0000313" key="7">
    <source>
        <dbReference type="Proteomes" id="UP001428341"/>
    </source>
</evidence>
<dbReference type="GO" id="GO:0003676">
    <property type="term" value="F:nucleic acid binding"/>
    <property type="evidence" value="ECO:0007669"/>
    <property type="project" value="InterPro"/>
</dbReference>
<evidence type="ECO:0008006" key="8">
    <source>
        <dbReference type="Google" id="ProtNLM"/>
    </source>
</evidence>
<dbReference type="PANTHER" id="PTHR47801">
    <property type="entry name" value="OS05G0145600 PROTEIN"/>
    <property type="match status" value="1"/>
</dbReference>
<name>A0AAP0MT71_9ROSI</name>
<evidence type="ECO:0000313" key="6">
    <source>
        <dbReference type="EMBL" id="KAK9221525.1"/>
    </source>
</evidence>
<proteinExistence type="inferred from homology"/>
<comment type="subcellular location">
    <subcellularLocation>
        <location evidence="1">Nucleus</location>
        <location evidence="1">Nucleolus</location>
    </subcellularLocation>
</comment>
<dbReference type="PROSITE" id="PS51375">
    <property type="entry name" value="PPR"/>
    <property type="match status" value="2"/>
</dbReference>
<dbReference type="InterPro" id="IPR011990">
    <property type="entry name" value="TPR-like_helical_dom_sf"/>
</dbReference>
<evidence type="ECO:0000256" key="2">
    <source>
        <dbReference type="ARBA" id="ARBA00005819"/>
    </source>
</evidence>
<feature type="region of interest" description="Disordered" evidence="5">
    <location>
        <begin position="551"/>
        <end position="598"/>
    </location>
</feature>
<dbReference type="Pfam" id="PF13041">
    <property type="entry name" value="PPR_2"/>
    <property type="match status" value="1"/>
</dbReference>
<evidence type="ECO:0000256" key="5">
    <source>
        <dbReference type="SAM" id="MobiDB-lite"/>
    </source>
</evidence>
<evidence type="ECO:0000256" key="3">
    <source>
        <dbReference type="ARBA" id="ARBA00022737"/>
    </source>
</evidence>
<evidence type="ECO:0000256" key="1">
    <source>
        <dbReference type="ARBA" id="ARBA00004604"/>
    </source>
</evidence>
<dbReference type="PANTHER" id="PTHR47801:SF1">
    <property type="entry name" value="OS05G0145600 PROTEIN"/>
    <property type="match status" value="1"/>
</dbReference>
<dbReference type="FunFam" id="1.25.40.10:FF:000388">
    <property type="entry name" value="Pentatricopeptide repeat-containing protein, mitochondrial"/>
    <property type="match status" value="1"/>
</dbReference>
<dbReference type="Proteomes" id="UP001428341">
    <property type="component" value="Unassembled WGS sequence"/>
</dbReference>
<dbReference type="Gene3D" id="1.25.40.10">
    <property type="entry name" value="Tetratricopeptide repeat domain"/>
    <property type="match status" value="2"/>
</dbReference>
<sequence length="899" mass="101284">MPDMKLPSNVRLTIVDCCRKSQGHTVGFGREEKIQFFSHSLFVFPTGHHKSVGGALGRRFFATSAGAEEYARRNYANNASEYNTVVTSLTSQRRFFLLRDVYDDMMLDGVQPTRDLFHSLIVGTMKGSRLQDTFFFRDQMKANGFLPDVAVYNYLISVCGKCKNSDQAIRIFEEMKKYEVKPNGQTYVCLLNACAAAGHLDPVYAIVRDMTAAGAGLDKFCYAGLITAHTNKIPRADDMATKIIELVEQSKGWSSVETSGNNAENEMMGVSKEELYNLPTAEYVHRRGGFLNRLLTVYHVAFHACAELKDVQAMETLLEMLKKDGKSPDVYIVMQNIRCYLHSGDIDNGHKVFEDYICSEKFPPAELYATLVEGAMFGYAPKGMQLAQDTLVNMNSRNIFLSPRMGSDLLLVAAGEKSGGYTTANYIWDLMQARKITPSLPAVEAYYNGLKDREVPADDPRLVVVSRAYDNLLRGRPGAPAMSLFRSRTSQCDKVLMLLVGIQSQKSKPRTTTTTCNNSKIAGGKPFSHKNCNTGTKQPALSNVTTVAASQSLRRHGMGEKGNPKSCDRSERKQRKKKEKFFVKETGKTDEEEEASRVENNLKSNVEEIGEADMIGKEKEVNLMEEGKQEELNEKNSKHSKSKKKQRLLEEAAKADQRGICYLSRIPPHMDPVKLRQILSQYGEIQRIYLAPEDPSTRVLRKRENRKRDGGFQDQGFSEGWVEFTKKGVAKRVANMLNGEQIGGKKRSSFYYDLWNIKYLSKFKWDDLTAEIAYKNAVREQRLALEISAAKRERDFYLSKVDKSRALSSIEERLKKKQKVQQESQTHPELPGSEQVTKVIRHFPQKQPVTDNAAPSKSRLSKDILAGVSSIFLKDSNFNILSMLCSVKSHLWLQVFGGP</sequence>
<dbReference type="GO" id="GO:0005739">
    <property type="term" value="C:mitochondrion"/>
    <property type="evidence" value="ECO:0007669"/>
    <property type="project" value="TreeGrafter"/>
</dbReference>
<dbReference type="InterPro" id="IPR034353">
    <property type="entry name" value="ABT1/ESF2_RRM"/>
</dbReference>
<protein>
    <recommendedName>
        <fullName evidence="8">RRM domain-containing protein</fullName>
    </recommendedName>
</protein>
<dbReference type="CDD" id="cd12263">
    <property type="entry name" value="RRM_ABT1_like"/>
    <property type="match status" value="1"/>
</dbReference>
<dbReference type="Gene3D" id="3.30.70.330">
    <property type="match status" value="1"/>
</dbReference>
<dbReference type="InterPro" id="IPR012677">
    <property type="entry name" value="Nucleotide-bd_a/b_plait_sf"/>
</dbReference>
<feature type="compositionally biased region" description="Basic and acidic residues" evidence="5">
    <location>
        <begin position="580"/>
        <end position="589"/>
    </location>
</feature>
<evidence type="ECO:0000256" key="4">
    <source>
        <dbReference type="PROSITE-ProRule" id="PRU00708"/>
    </source>
</evidence>
<dbReference type="NCBIfam" id="TIGR00756">
    <property type="entry name" value="PPR"/>
    <property type="match status" value="2"/>
</dbReference>
<accession>A0AAP0MT71</accession>
<dbReference type="InterPro" id="IPR035979">
    <property type="entry name" value="RBD_domain_sf"/>
</dbReference>
<reference evidence="6 7" key="1">
    <citation type="submission" date="2024-05" db="EMBL/GenBank/DDBJ databases">
        <title>Haplotype-resolved chromosome-level genome assembly of Huyou (Citrus changshanensis).</title>
        <authorList>
            <person name="Miao C."/>
            <person name="Chen W."/>
            <person name="Wu Y."/>
            <person name="Wang L."/>
            <person name="Zhao S."/>
            <person name="Grierson D."/>
            <person name="Xu C."/>
            <person name="Chen K."/>
        </authorList>
    </citation>
    <scope>NUCLEOTIDE SEQUENCE [LARGE SCALE GENOMIC DNA]</scope>
    <source>
        <strain evidence="6">01-14</strain>
        <tissue evidence="6">Leaf</tissue>
    </source>
</reference>
<comment type="caution">
    <text evidence="6">The sequence shown here is derived from an EMBL/GenBank/DDBJ whole genome shotgun (WGS) entry which is preliminary data.</text>
</comment>
<dbReference type="InterPro" id="IPR002885">
    <property type="entry name" value="PPR_rpt"/>
</dbReference>
<feature type="compositionally biased region" description="Basic and acidic residues" evidence="5">
    <location>
        <begin position="557"/>
        <end position="571"/>
    </location>
</feature>
<dbReference type="GO" id="GO:0005730">
    <property type="term" value="C:nucleolus"/>
    <property type="evidence" value="ECO:0007669"/>
    <property type="project" value="UniProtKB-SubCell"/>
</dbReference>
<gene>
    <name evidence="6" type="ORF">WN944_009952</name>
</gene>
<dbReference type="SUPFAM" id="SSF54928">
    <property type="entry name" value="RNA-binding domain, RBD"/>
    <property type="match status" value="1"/>
</dbReference>
<feature type="repeat" description="PPR" evidence="4">
    <location>
        <begin position="148"/>
        <end position="182"/>
    </location>
</feature>